<proteinExistence type="predicted"/>
<dbReference type="InParanoid" id="M0MEC4"/>
<reference evidence="1 2" key="1">
    <citation type="journal article" date="2014" name="PLoS Genet.">
        <title>Phylogenetically driven sequencing of extremely halophilic archaea reveals strategies for static and dynamic osmo-response.</title>
        <authorList>
            <person name="Becker E.A."/>
            <person name="Seitzer P.M."/>
            <person name="Tritt A."/>
            <person name="Larsen D."/>
            <person name="Krusor M."/>
            <person name="Yao A.I."/>
            <person name="Wu D."/>
            <person name="Madern D."/>
            <person name="Eisen J.A."/>
            <person name="Darling A.E."/>
            <person name="Facciotti M.T."/>
        </authorList>
    </citation>
    <scope>NUCLEOTIDE SEQUENCE [LARGE SCALE GENOMIC DNA]</scope>
    <source>
        <strain evidence="1 2">DSM 5350</strain>
    </source>
</reference>
<organism evidence="1 2">
    <name type="scientific">Halococcus saccharolyticus DSM 5350</name>
    <dbReference type="NCBI Taxonomy" id="1227455"/>
    <lineage>
        <taxon>Archaea</taxon>
        <taxon>Methanobacteriati</taxon>
        <taxon>Methanobacteriota</taxon>
        <taxon>Stenosarchaea group</taxon>
        <taxon>Halobacteria</taxon>
        <taxon>Halobacteriales</taxon>
        <taxon>Halococcaceae</taxon>
        <taxon>Halococcus</taxon>
    </lineage>
</organism>
<accession>M0MEC4</accession>
<gene>
    <name evidence="1" type="ORF">C449_11163</name>
</gene>
<evidence type="ECO:0000313" key="2">
    <source>
        <dbReference type="Proteomes" id="UP000011669"/>
    </source>
</evidence>
<keyword evidence="2" id="KW-1185">Reference proteome</keyword>
<protein>
    <submittedName>
        <fullName evidence="1">Uncharacterized protein</fullName>
    </submittedName>
</protein>
<evidence type="ECO:0000313" key="1">
    <source>
        <dbReference type="EMBL" id="EMA44081.1"/>
    </source>
</evidence>
<comment type="caution">
    <text evidence="1">The sequence shown here is derived from an EMBL/GenBank/DDBJ whole genome shotgun (WGS) entry which is preliminary data.</text>
</comment>
<dbReference type="OrthoDB" id="213557at2157"/>
<dbReference type="Proteomes" id="UP000011669">
    <property type="component" value="Unassembled WGS sequence"/>
</dbReference>
<dbReference type="RefSeq" id="WP_006078092.1">
    <property type="nucleotide sequence ID" value="NZ_AOMD01000025.1"/>
</dbReference>
<sequence length="119" mass="12747">MSESARSAVIGTGSPVRITEHDSQKVKLVFGHAESGELLATADGTSLPIPETDESIRFGEIGPDETGGQAANVGEETYVVVDREYHYFDVDIADVPEREESACLVTVVVRVLPEVTGEN</sequence>
<dbReference type="AlphaFoldDB" id="M0MEC4"/>
<name>M0MEC4_9EURY</name>
<dbReference type="STRING" id="1227455.C449_11163"/>
<dbReference type="EMBL" id="AOMD01000025">
    <property type="protein sequence ID" value="EMA44081.1"/>
    <property type="molecule type" value="Genomic_DNA"/>
</dbReference>
<dbReference type="PATRIC" id="fig|1227455.4.peg.2288"/>